<proteinExistence type="predicted"/>
<dbReference type="GeneID" id="14297560"/>
<keyword evidence="2" id="KW-1185">Reference proteome</keyword>
<dbReference type="EMBL" id="HQ110084">
    <property type="protein sequence ID" value="ADX32430.1"/>
    <property type="molecule type" value="Genomic_DNA"/>
</dbReference>
<organism evidence="1 2">
    <name type="scientific">Erwinia phage ENT90</name>
    <dbReference type="NCBI Taxonomy" id="947843"/>
    <lineage>
        <taxon>Viruses</taxon>
        <taxon>Duplodnaviria</taxon>
        <taxon>Heunggongvirae</taxon>
        <taxon>Uroviricota</taxon>
        <taxon>Caudoviricetes</taxon>
        <taxon>Peduoviridae</taxon>
        <taxon>Entnonagintavirus</taxon>
        <taxon>Entnonagintavirus ENT90</taxon>
    </lineage>
</organism>
<evidence type="ECO:0000313" key="2">
    <source>
        <dbReference type="Proteomes" id="UP000008648"/>
    </source>
</evidence>
<accession>F1BUT9</accession>
<protein>
    <submittedName>
        <fullName evidence="1">Uncharacterized protein</fullName>
    </submittedName>
</protein>
<name>F1BUT9_9CAUD</name>
<dbReference type="KEGG" id="vg:14297560"/>
<dbReference type="Proteomes" id="UP000008648">
    <property type="component" value="Segment"/>
</dbReference>
<dbReference type="RefSeq" id="YP_007238060.1">
    <property type="nucleotide sequence ID" value="NC_019932.1"/>
</dbReference>
<reference evidence="1 2" key="1">
    <citation type="submission" date="2010-08" db="EMBL/GenBank/DDBJ databases">
        <title>Genomic sequence of temperate phage ENT90 isolated from Erwinia amylovora.</title>
        <authorList>
            <person name="Lee Y.-D."/>
            <person name="Park J.-H."/>
        </authorList>
    </citation>
    <scope>NUCLEOTIDE SEQUENCE [LARGE SCALE GENOMIC DNA]</scope>
</reference>
<evidence type="ECO:0000313" key="1">
    <source>
        <dbReference type="EMBL" id="ADX32430.1"/>
    </source>
</evidence>
<sequence>MVAVVSAMLLRSVRPAADKFRVSIPDCCSSARWRWTDWRRELYFSCIAAALRLAFSKALTCAAVGLAELRICTPSAAASALAFFSASPVTASCALTLRKLSMRCACAFSAFSSSCEPRISPASVLLAACTALKGRVAWSTAFSSTCSLRLLLIRGYSAAHQGFVPPVQ</sequence>